<dbReference type="EMBL" id="DYWO01000217">
    <property type="protein sequence ID" value="HJF49592.1"/>
    <property type="molecule type" value="Genomic_DNA"/>
</dbReference>
<evidence type="ECO:0000256" key="4">
    <source>
        <dbReference type="ARBA" id="ARBA00022475"/>
    </source>
</evidence>
<feature type="domain" description="ABC transporter" evidence="6">
    <location>
        <begin position="32"/>
        <end position="172"/>
    </location>
</feature>
<dbReference type="GO" id="GO:0005524">
    <property type="term" value="F:ATP binding"/>
    <property type="evidence" value="ECO:0007669"/>
    <property type="project" value="UniProtKB-KW"/>
</dbReference>
<protein>
    <submittedName>
        <fullName evidence="7">ATP-binding cassette domain-containing protein</fullName>
    </submittedName>
</protein>
<dbReference type="GO" id="GO:0016020">
    <property type="term" value="C:membrane"/>
    <property type="evidence" value="ECO:0007669"/>
    <property type="project" value="UniProtKB-SubCell"/>
</dbReference>
<evidence type="ECO:0000313" key="8">
    <source>
        <dbReference type="Proteomes" id="UP000775129"/>
    </source>
</evidence>
<dbReference type="Proteomes" id="UP000775129">
    <property type="component" value="Unassembled WGS sequence"/>
</dbReference>
<comment type="subcellular location">
    <subcellularLocation>
        <location evidence="1">Membrane</location>
    </subcellularLocation>
</comment>
<dbReference type="InterPro" id="IPR050388">
    <property type="entry name" value="ABC_Ni/Peptide_Import"/>
</dbReference>
<reference evidence="7" key="2">
    <citation type="submission" date="2021-09" db="EMBL/GenBank/DDBJ databases">
        <authorList>
            <person name="Gilroy R."/>
        </authorList>
    </citation>
    <scope>NUCLEOTIDE SEQUENCE</scope>
    <source>
        <strain evidence="7">1647</strain>
    </source>
</reference>
<keyword evidence="7" id="KW-0547">Nucleotide-binding</keyword>
<keyword evidence="4" id="KW-1003">Cell membrane</keyword>
<evidence type="ECO:0000259" key="6">
    <source>
        <dbReference type="Pfam" id="PF00005"/>
    </source>
</evidence>
<reference evidence="7" key="1">
    <citation type="journal article" date="2021" name="PeerJ">
        <title>Extensive microbial diversity within the chicken gut microbiome revealed by metagenomics and culture.</title>
        <authorList>
            <person name="Gilroy R."/>
            <person name="Ravi A."/>
            <person name="Getino M."/>
            <person name="Pursley I."/>
            <person name="Horton D.L."/>
            <person name="Alikhan N.F."/>
            <person name="Baker D."/>
            <person name="Gharbi K."/>
            <person name="Hall N."/>
            <person name="Watson M."/>
            <person name="Adriaenssens E.M."/>
            <person name="Foster-Nyarko E."/>
            <person name="Jarju S."/>
            <person name="Secka A."/>
            <person name="Antonio M."/>
            <person name="Oren A."/>
            <person name="Chaudhuri R.R."/>
            <person name="La Ragione R."/>
            <person name="Hildebrand F."/>
            <person name="Pallen M.J."/>
        </authorList>
    </citation>
    <scope>NUCLEOTIDE SEQUENCE</scope>
    <source>
        <strain evidence="7">1647</strain>
    </source>
</reference>
<proteinExistence type="inferred from homology"/>
<organism evidence="7 8">
    <name type="scientific">Brachybacterium paraconglomeratum</name>
    <dbReference type="NCBI Taxonomy" id="173362"/>
    <lineage>
        <taxon>Bacteria</taxon>
        <taxon>Bacillati</taxon>
        <taxon>Actinomycetota</taxon>
        <taxon>Actinomycetes</taxon>
        <taxon>Micrococcales</taxon>
        <taxon>Dermabacteraceae</taxon>
        <taxon>Brachybacterium</taxon>
    </lineage>
</organism>
<evidence type="ECO:0000256" key="2">
    <source>
        <dbReference type="ARBA" id="ARBA00005417"/>
    </source>
</evidence>
<dbReference type="PANTHER" id="PTHR43297">
    <property type="entry name" value="OLIGOPEPTIDE TRANSPORT ATP-BINDING PROTEIN APPD"/>
    <property type="match status" value="1"/>
</dbReference>
<dbReference type="InterPro" id="IPR027417">
    <property type="entry name" value="P-loop_NTPase"/>
</dbReference>
<evidence type="ECO:0000256" key="3">
    <source>
        <dbReference type="ARBA" id="ARBA00022448"/>
    </source>
</evidence>
<feature type="non-terminal residue" evidence="7">
    <location>
        <position position="172"/>
    </location>
</feature>
<dbReference type="PANTHER" id="PTHR43297:SF2">
    <property type="entry name" value="DIPEPTIDE TRANSPORT ATP-BINDING PROTEIN DPPD"/>
    <property type="match status" value="1"/>
</dbReference>
<evidence type="ECO:0000313" key="7">
    <source>
        <dbReference type="EMBL" id="HJF49592.1"/>
    </source>
</evidence>
<dbReference type="Gene3D" id="3.40.50.300">
    <property type="entry name" value="P-loop containing nucleotide triphosphate hydrolases"/>
    <property type="match status" value="1"/>
</dbReference>
<comment type="caution">
    <text evidence="7">The sequence shown here is derived from an EMBL/GenBank/DDBJ whole genome shotgun (WGS) entry which is preliminary data.</text>
</comment>
<evidence type="ECO:0000256" key="1">
    <source>
        <dbReference type="ARBA" id="ARBA00004370"/>
    </source>
</evidence>
<evidence type="ECO:0000256" key="5">
    <source>
        <dbReference type="ARBA" id="ARBA00023136"/>
    </source>
</evidence>
<dbReference type="InterPro" id="IPR003439">
    <property type="entry name" value="ABC_transporter-like_ATP-bd"/>
</dbReference>
<name>A0A921GMM8_9MICO</name>
<sequence>MTDTPVLEVDSLHVDYLPAPGRRGAEPVHAVRDVGFTLHPAERLAIIGESGSGKSTLVQTLLGVLPPNARAHARRIAVDGVITQEGTDGIDETSWTRLRRGRIAYIPQDPNIALNPVMRIGRQIAEGIRYAEPQVEKLDRRERAIELLEQVGIEDAQRVHDAHPHQLSGGQR</sequence>
<accession>A0A921GMM8</accession>
<dbReference type="GO" id="GO:0016887">
    <property type="term" value="F:ATP hydrolysis activity"/>
    <property type="evidence" value="ECO:0007669"/>
    <property type="project" value="InterPro"/>
</dbReference>
<comment type="similarity">
    <text evidence="2">Belongs to the ABC transporter superfamily.</text>
</comment>
<keyword evidence="5" id="KW-0472">Membrane</keyword>
<keyword evidence="3" id="KW-0813">Transport</keyword>
<gene>
    <name evidence="7" type="ORF">K8W24_07300</name>
</gene>
<dbReference type="SUPFAM" id="SSF52540">
    <property type="entry name" value="P-loop containing nucleoside triphosphate hydrolases"/>
    <property type="match status" value="1"/>
</dbReference>
<dbReference type="Pfam" id="PF00005">
    <property type="entry name" value="ABC_tran"/>
    <property type="match status" value="1"/>
</dbReference>
<dbReference type="AlphaFoldDB" id="A0A921GMM8"/>
<keyword evidence="7" id="KW-0067">ATP-binding</keyword>